<name>A0A7X3CSN0_9BACL</name>
<dbReference type="Pfam" id="PF05721">
    <property type="entry name" value="PhyH"/>
    <property type="match status" value="1"/>
</dbReference>
<dbReference type="PANTHER" id="PTHR31630">
    <property type="entry name" value="PHYTANOYL-COA DIOXYGENASE-RELATED-RELATED"/>
    <property type="match status" value="1"/>
</dbReference>
<dbReference type="EMBL" id="WNZX01000012">
    <property type="protein sequence ID" value="MUG71980.1"/>
    <property type="molecule type" value="Genomic_DNA"/>
</dbReference>
<accession>A0A7X3CSN0</accession>
<dbReference type="AlphaFoldDB" id="A0A7X3CSN0"/>
<evidence type="ECO:0000313" key="1">
    <source>
        <dbReference type="EMBL" id="MUG71980.1"/>
    </source>
</evidence>
<keyword evidence="1" id="KW-0223">Dioxygenase</keyword>
<dbReference type="Gene3D" id="2.60.120.620">
    <property type="entry name" value="q2cbj1_9rhob like domain"/>
    <property type="match status" value="1"/>
</dbReference>
<dbReference type="GO" id="GO:0016706">
    <property type="term" value="F:2-oxoglutarate-dependent dioxygenase activity"/>
    <property type="evidence" value="ECO:0007669"/>
    <property type="project" value="UniProtKB-ARBA"/>
</dbReference>
<evidence type="ECO:0000313" key="2">
    <source>
        <dbReference type="Proteomes" id="UP000450917"/>
    </source>
</evidence>
<organism evidence="1 2">
    <name type="scientific">Paenibacillus validus</name>
    <dbReference type="NCBI Taxonomy" id="44253"/>
    <lineage>
        <taxon>Bacteria</taxon>
        <taxon>Bacillati</taxon>
        <taxon>Bacillota</taxon>
        <taxon>Bacilli</taxon>
        <taxon>Bacillales</taxon>
        <taxon>Paenibacillaceae</taxon>
        <taxon>Paenibacillus</taxon>
    </lineage>
</organism>
<protein>
    <submittedName>
        <fullName evidence="1">Phytanoyl-CoA dioxygenase</fullName>
    </submittedName>
</protein>
<proteinExistence type="predicted"/>
<reference evidence="1 2" key="1">
    <citation type="submission" date="2019-11" db="EMBL/GenBank/DDBJ databases">
        <title>Draft genome sequences of five Paenibacillus species of dairy origin.</title>
        <authorList>
            <person name="Olajide A.M."/>
            <person name="Chen S."/>
            <person name="Lapointe G."/>
        </authorList>
    </citation>
    <scope>NUCLEOTIDE SEQUENCE [LARGE SCALE GENOMIC DNA]</scope>
    <source>
        <strain evidence="1 2">2CS3</strain>
    </source>
</reference>
<dbReference type="RefSeq" id="WP_155614986.1">
    <property type="nucleotide sequence ID" value="NZ_WNZX01000012.1"/>
</dbReference>
<dbReference type="InterPro" id="IPR008775">
    <property type="entry name" value="Phytyl_CoA_dOase-like"/>
</dbReference>
<keyword evidence="1" id="KW-0560">Oxidoreductase</keyword>
<dbReference type="PANTHER" id="PTHR31630:SF6">
    <property type="entry name" value="PHYTANOYL-COA DIOXYGENASE-RELATED"/>
    <property type="match status" value="1"/>
</dbReference>
<sequence>MKPYNKVNNMVEITTPFNQRLNNEPLKVLSEEDWQFWNENGYVIIQDVIPKNQIDRMVDLMWEFEEKNPSDPSTWYTPPRREIQMKELQGTGMVELYHHQYLWDNRTSQKVYESFVDIWGDEKLWVTIDRCNINFPVKPGFEWNGFIHWDVNTALDPIPVNVQGILFLVDTDEEMGGLQVIPELYRNFDEWVKTQPKDRNPYKPDTTGFTPTKLVMKAGDLLIFNSKLAHGIRQNISSKPCLSQYISMFPAQEHDEELLHSRIASWDQRLTPEGLAFPGDPRNWEREKYERAVLTELGEKLLGLKKW</sequence>
<dbReference type="SUPFAM" id="SSF51197">
    <property type="entry name" value="Clavaminate synthase-like"/>
    <property type="match status" value="1"/>
</dbReference>
<comment type="caution">
    <text evidence="1">The sequence shown here is derived from an EMBL/GenBank/DDBJ whole genome shotgun (WGS) entry which is preliminary data.</text>
</comment>
<gene>
    <name evidence="1" type="ORF">GNP93_15015</name>
</gene>
<dbReference type="Proteomes" id="UP000450917">
    <property type="component" value="Unassembled WGS sequence"/>
</dbReference>
<keyword evidence="2" id="KW-1185">Reference proteome</keyword>